<gene>
    <name evidence="1" type="ORF">Anapl_08576</name>
</gene>
<evidence type="ECO:0000313" key="1">
    <source>
        <dbReference type="EMBL" id="EOB06593.1"/>
    </source>
</evidence>
<dbReference type="AlphaFoldDB" id="R0M1M1"/>
<name>R0M1M1_ANAPL</name>
<organism evidence="1 2">
    <name type="scientific">Anas platyrhynchos</name>
    <name type="common">Mallard</name>
    <name type="synonym">Anas boschas</name>
    <dbReference type="NCBI Taxonomy" id="8839"/>
    <lineage>
        <taxon>Eukaryota</taxon>
        <taxon>Metazoa</taxon>
        <taxon>Chordata</taxon>
        <taxon>Craniata</taxon>
        <taxon>Vertebrata</taxon>
        <taxon>Euteleostomi</taxon>
        <taxon>Archelosauria</taxon>
        <taxon>Archosauria</taxon>
        <taxon>Dinosauria</taxon>
        <taxon>Saurischia</taxon>
        <taxon>Theropoda</taxon>
        <taxon>Coelurosauria</taxon>
        <taxon>Aves</taxon>
        <taxon>Neognathae</taxon>
        <taxon>Galloanserae</taxon>
        <taxon>Anseriformes</taxon>
        <taxon>Anatidae</taxon>
        <taxon>Anatinae</taxon>
        <taxon>Anas</taxon>
    </lineage>
</organism>
<evidence type="ECO:0000313" key="2">
    <source>
        <dbReference type="Proteomes" id="UP000296049"/>
    </source>
</evidence>
<keyword evidence="2" id="KW-1185">Reference proteome</keyword>
<reference evidence="2" key="1">
    <citation type="journal article" date="2013" name="Nat. Genet.">
        <title>The duck genome and transcriptome provide insight into an avian influenza virus reservoir species.</title>
        <authorList>
            <person name="Huang Y."/>
            <person name="Li Y."/>
            <person name="Burt D.W."/>
            <person name="Chen H."/>
            <person name="Zhang Y."/>
            <person name="Qian W."/>
            <person name="Kim H."/>
            <person name="Gan S."/>
            <person name="Zhao Y."/>
            <person name="Li J."/>
            <person name="Yi K."/>
            <person name="Feng H."/>
            <person name="Zhu P."/>
            <person name="Li B."/>
            <person name="Liu Q."/>
            <person name="Fairley S."/>
            <person name="Magor K.E."/>
            <person name="Du Z."/>
            <person name="Hu X."/>
            <person name="Goodman L."/>
            <person name="Tafer H."/>
            <person name="Vignal A."/>
            <person name="Lee T."/>
            <person name="Kim K.W."/>
            <person name="Sheng Z."/>
            <person name="An Y."/>
            <person name="Searle S."/>
            <person name="Herrero J."/>
            <person name="Groenen M.A."/>
            <person name="Crooijmans R.P."/>
            <person name="Faraut T."/>
            <person name="Cai Q."/>
            <person name="Webster R.G."/>
            <person name="Aldridge J.R."/>
            <person name="Warren W.C."/>
            <person name="Bartschat S."/>
            <person name="Kehr S."/>
            <person name="Marz M."/>
            <person name="Stadler P.F."/>
            <person name="Smith J."/>
            <person name="Kraus R.H."/>
            <person name="Zhao Y."/>
            <person name="Ren L."/>
            <person name="Fei J."/>
            <person name="Morisson M."/>
            <person name="Kaiser P."/>
            <person name="Griffin D.K."/>
            <person name="Rao M."/>
            <person name="Pitel F."/>
            <person name="Wang J."/>
            <person name="Li N."/>
        </authorList>
    </citation>
    <scope>NUCLEOTIDE SEQUENCE [LARGE SCALE GENOMIC DNA]</scope>
</reference>
<sequence length="245" mass="27009">MNLEIAAKKTEVGPSGMAVVVAEETKGFAAVRKLQGRLWEKYPTAGKGHLTDAEGICLESCRTSNVDGPKCPGLEVIQTIWRIDRMHKKTFGGRPLTTRQDNCSNLSKSQDPTYSGFGFINEGQTLNRFLLANMCGFFRFICGLHSYRFIPIGSCIFLGPLALDQLFHEDFEAVLPAPLPYNSNHNNSNQASPTLQELFPQGTSAPRWAAAYSLPAETSTGPGHSHQQQTVWLALLSLTYERSTK</sequence>
<dbReference type="EMBL" id="KB742595">
    <property type="protein sequence ID" value="EOB06593.1"/>
    <property type="molecule type" value="Genomic_DNA"/>
</dbReference>
<dbReference type="Proteomes" id="UP000296049">
    <property type="component" value="Unassembled WGS sequence"/>
</dbReference>
<accession>R0M1M1</accession>
<proteinExistence type="predicted"/>
<protein>
    <submittedName>
        <fullName evidence="1">Uncharacterized protein</fullName>
    </submittedName>
</protein>